<dbReference type="PANTHER" id="PTHR31435">
    <property type="entry name" value="PROTEIN NATD1"/>
    <property type="match status" value="1"/>
</dbReference>
<dbReference type="AlphaFoldDB" id="A0A3P1BZT1"/>
<keyword evidence="3" id="KW-1185">Reference proteome</keyword>
<organism evidence="2 3">
    <name type="scientific">Larkinella rosea</name>
    <dbReference type="NCBI Taxonomy" id="2025312"/>
    <lineage>
        <taxon>Bacteria</taxon>
        <taxon>Pseudomonadati</taxon>
        <taxon>Bacteroidota</taxon>
        <taxon>Cytophagia</taxon>
        <taxon>Cytophagales</taxon>
        <taxon>Spirosomataceae</taxon>
        <taxon>Larkinella</taxon>
    </lineage>
</organism>
<dbReference type="InterPro" id="IPR045057">
    <property type="entry name" value="Gcn5-rel_NAT"/>
</dbReference>
<feature type="domain" description="N-acetyltransferase" evidence="1">
    <location>
        <begin position="9"/>
        <end position="95"/>
    </location>
</feature>
<dbReference type="Gene3D" id="3.40.630.30">
    <property type="match status" value="1"/>
</dbReference>
<dbReference type="RefSeq" id="WP_124869617.1">
    <property type="nucleotide sequence ID" value="NZ_RQJO01000007.1"/>
</dbReference>
<dbReference type="InterPro" id="IPR016181">
    <property type="entry name" value="Acyl_CoA_acyltransferase"/>
</dbReference>
<dbReference type="Pfam" id="PF14542">
    <property type="entry name" value="Acetyltransf_CG"/>
    <property type="match status" value="1"/>
</dbReference>
<evidence type="ECO:0000259" key="1">
    <source>
        <dbReference type="PROSITE" id="PS51729"/>
    </source>
</evidence>
<keyword evidence="2" id="KW-0808">Transferase</keyword>
<evidence type="ECO:0000313" key="3">
    <source>
        <dbReference type="Proteomes" id="UP000271925"/>
    </source>
</evidence>
<reference evidence="2 3" key="1">
    <citation type="submission" date="2018-11" db="EMBL/GenBank/DDBJ databases">
        <authorList>
            <person name="Zhou Z."/>
            <person name="Wang G."/>
        </authorList>
    </citation>
    <scope>NUCLEOTIDE SEQUENCE [LARGE SCALE GENOMIC DNA]</scope>
    <source>
        <strain evidence="2 3">KCTC52004</strain>
    </source>
</reference>
<gene>
    <name evidence="2" type="ORF">EHT25_01545</name>
</gene>
<dbReference type="Proteomes" id="UP000271925">
    <property type="component" value="Unassembled WGS sequence"/>
</dbReference>
<proteinExistence type="predicted"/>
<dbReference type="OrthoDB" id="9793389at2"/>
<accession>A0A3P1BZT1</accession>
<dbReference type="PROSITE" id="PS51729">
    <property type="entry name" value="GNAT_YJDJ"/>
    <property type="match status" value="1"/>
</dbReference>
<sequence>MKIQEIAVSINRAENRFELEVDGKLSFIAYYPKDDHTLVLTHTEVNPIMAGRGFGTQLMEGTFGYIERNFLKIIPLCTSVTAYIRRHPEYKRLVSPAALLPL</sequence>
<dbReference type="SUPFAM" id="SSF55729">
    <property type="entry name" value="Acyl-CoA N-acyltransferases (Nat)"/>
    <property type="match status" value="1"/>
</dbReference>
<dbReference type="EMBL" id="RQJO01000007">
    <property type="protein sequence ID" value="RRB06512.1"/>
    <property type="molecule type" value="Genomic_DNA"/>
</dbReference>
<dbReference type="PANTHER" id="PTHR31435:SF10">
    <property type="entry name" value="BSR4717 PROTEIN"/>
    <property type="match status" value="1"/>
</dbReference>
<comment type="caution">
    <text evidence="2">The sequence shown here is derived from an EMBL/GenBank/DDBJ whole genome shotgun (WGS) entry which is preliminary data.</text>
</comment>
<dbReference type="GO" id="GO:0016740">
    <property type="term" value="F:transferase activity"/>
    <property type="evidence" value="ECO:0007669"/>
    <property type="project" value="UniProtKB-KW"/>
</dbReference>
<protein>
    <submittedName>
        <fullName evidence="2">N-acetyltransferase</fullName>
    </submittedName>
</protein>
<dbReference type="InterPro" id="IPR031165">
    <property type="entry name" value="GNAT_YJDJ"/>
</dbReference>
<evidence type="ECO:0000313" key="2">
    <source>
        <dbReference type="EMBL" id="RRB06512.1"/>
    </source>
</evidence>
<name>A0A3P1BZT1_9BACT</name>